<sequence length="310" mass="35365">MDPGEVTKLAQKRAKYRHRLSVALREDADPLAAYVQFVEWTLDAYKDDLAHSGLIELLDEATRHFMDDDAYKSDLRYLKLWLLYAKHVEDPIVIYALLLSKGIGKIYAQTYQEYAEALQKRGKLSEADKVYQLAIQRRARPLEPLKRQYDEFKARTLVPRRSPSRSAKWQNASADTQALRKNPLKNHQAAPTSKSRPSSQASQNRPPSTHPPTTDPLADQRLHQLPADHPFRLIFAPTAPGKRPEKLRFNLRLLLTEDGVEYSMQEARARPRASAQNREDRPDPGVEHRGRPGPTDEDQHGVQRGGDLPS</sequence>
<evidence type="ECO:0000313" key="1">
    <source>
        <dbReference type="EMBL" id="KAJ2966794.1"/>
    </source>
</evidence>
<reference evidence="1" key="1">
    <citation type="submission" date="2022-08" db="EMBL/GenBank/DDBJ databases">
        <title>Genome Sequence of Pycnoporus sanguineus.</title>
        <authorList>
            <person name="Buettner E."/>
        </authorList>
    </citation>
    <scope>NUCLEOTIDE SEQUENCE</scope>
    <source>
        <strain evidence="1">CG-C14</strain>
    </source>
</reference>
<evidence type="ECO:0000313" key="2">
    <source>
        <dbReference type="Proteomes" id="UP001144978"/>
    </source>
</evidence>
<organism evidence="1 2">
    <name type="scientific">Trametes sanguinea</name>
    <dbReference type="NCBI Taxonomy" id="158606"/>
    <lineage>
        <taxon>Eukaryota</taxon>
        <taxon>Fungi</taxon>
        <taxon>Dikarya</taxon>
        <taxon>Basidiomycota</taxon>
        <taxon>Agaricomycotina</taxon>
        <taxon>Agaricomycetes</taxon>
        <taxon>Polyporales</taxon>
        <taxon>Polyporaceae</taxon>
        <taxon>Trametes</taxon>
    </lineage>
</organism>
<name>A0ACC1MIW4_9APHY</name>
<keyword evidence="2" id="KW-1185">Reference proteome</keyword>
<proteinExistence type="predicted"/>
<gene>
    <name evidence="1" type="ORF">NUW54_g13703</name>
</gene>
<protein>
    <submittedName>
        <fullName evidence="1">Uncharacterized protein</fullName>
    </submittedName>
</protein>
<dbReference type="Proteomes" id="UP001144978">
    <property type="component" value="Unassembled WGS sequence"/>
</dbReference>
<accession>A0ACC1MIW4</accession>
<comment type="caution">
    <text evidence="1">The sequence shown here is derived from an EMBL/GenBank/DDBJ whole genome shotgun (WGS) entry which is preliminary data.</text>
</comment>
<dbReference type="EMBL" id="JANSHE010006535">
    <property type="protein sequence ID" value="KAJ2966794.1"/>
    <property type="molecule type" value="Genomic_DNA"/>
</dbReference>